<accession>X6NBM3</accession>
<dbReference type="Proteomes" id="UP000023152">
    <property type="component" value="Unassembled WGS sequence"/>
</dbReference>
<reference evidence="1 2" key="1">
    <citation type="journal article" date="2013" name="Curr. Biol.">
        <title>The Genome of the Foraminiferan Reticulomyxa filosa.</title>
        <authorList>
            <person name="Glockner G."/>
            <person name="Hulsmann N."/>
            <person name="Schleicher M."/>
            <person name="Noegel A.A."/>
            <person name="Eichinger L."/>
            <person name="Gallinger C."/>
            <person name="Pawlowski J."/>
            <person name="Sierra R."/>
            <person name="Euteneuer U."/>
            <person name="Pillet L."/>
            <person name="Moustafa A."/>
            <person name="Platzer M."/>
            <person name="Groth M."/>
            <person name="Szafranski K."/>
            <person name="Schliwa M."/>
        </authorList>
    </citation>
    <scope>NUCLEOTIDE SEQUENCE [LARGE SCALE GENOMIC DNA]</scope>
</reference>
<sequence>MINENVSLQGFDDFHLFRKLYLLEAPNLIKVHGRKGINAQINGFYQKQTTLHCSRVWYKKVETIAKEDVTGNVQKSTSQANTGHKNEWVIRYHSQSEQWLFDKRGLRTDDVANALGKGGVMTPLEIKHWQVHDGSIFAWDRHIILTPVLQC</sequence>
<evidence type="ECO:0000313" key="1">
    <source>
        <dbReference type="EMBL" id="ETO23298.1"/>
    </source>
</evidence>
<gene>
    <name evidence="1" type="ORF">RFI_13884</name>
</gene>
<evidence type="ECO:0000313" key="2">
    <source>
        <dbReference type="Proteomes" id="UP000023152"/>
    </source>
</evidence>
<protein>
    <submittedName>
        <fullName evidence="1">Uncharacterized protein</fullName>
    </submittedName>
</protein>
<keyword evidence="2" id="KW-1185">Reference proteome</keyword>
<organism evidence="1 2">
    <name type="scientific">Reticulomyxa filosa</name>
    <dbReference type="NCBI Taxonomy" id="46433"/>
    <lineage>
        <taxon>Eukaryota</taxon>
        <taxon>Sar</taxon>
        <taxon>Rhizaria</taxon>
        <taxon>Retaria</taxon>
        <taxon>Foraminifera</taxon>
        <taxon>Monothalamids</taxon>
        <taxon>Reticulomyxidae</taxon>
        <taxon>Reticulomyxa</taxon>
    </lineage>
</organism>
<name>X6NBM3_RETFI</name>
<comment type="caution">
    <text evidence="1">The sequence shown here is derived from an EMBL/GenBank/DDBJ whole genome shotgun (WGS) entry which is preliminary data.</text>
</comment>
<dbReference type="AlphaFoldDB" id="X6NBM3"/>
<dbReference type="EMBL" id="ASPP01010061">
    <property type="protein sequence ID" value="ETO23298.1"/>
    <property type="molecule type" value="Genomic_DNA"/>
</dbReference>
<proteinExistence type="predicted"/>